<dbReference type="NCBIfam" id="TIGR01777">
    <property type="entry name" value="yfcH"/>
    <property type="match status" value="1"/>
</dbReference>
<dbReference type="OrthoDB" id="9801773at2"/>
<protein>
    <recommendedName>
        <fullName evidence="6">TIGR01777 family protein</fullName>
    </recommendedName>
</protein>
<dbReference type="Gene3D" id="3.40.50.720">
    <property type="entry name" value="NAD(P)-binding Rossmann-like Domain"/>
    <property type="match status" value="1"/>
</dbReference>
<dbReference type="STRING" id="1090615.SAMN04515671_4443"/>
<organism evidence="4 5">
    <name type="scientific">Nakamurella panacisegetis</name>
    <dbReference type="NCBI Taxonomy" id="1090615"/>
    <lineage>
        <taxon>Bacteria</taxon>
        <taxon>Bacillati</taxon>
        <taxon>Actinomycetota</taxon>
        <taxon>Actinomycetes</taxon>
        <taxon>Nakamurellales</taxon>
        <taxon>Nakamurellaceae</taxon>
        <taxon>Nakamurella</taxon>
    </lineage>
</organism>
<dbReference type="PANTHER" id="PTHR11092">
    <property type="entry name" value="SUGAR NUCLEOTIDE EPIMERASE RELATED"/>
    <property type="match status" value="1"/>
</dbReference>
<dbReference type="InterPro" id="IPR010099">
    <property type="entry name" value="SDR39U1"/>
</dbReference>
<evidence type="ECO:0008006" key="6">
    <source>
        <dbReference type="Google" id="ProtNLM"/>
    </source>
</evidence>
<evidence type="ECO:0000313" key="5">
    <source>
        <dbReference type="Proteomes" id="UP000198741"/>
    </source>
</evidence>
<evidence type="ECO:0000256" key="1">
    <source>
        <dbReference type="ARBA" id="ARBA00009353"/>
    </source>
</evidence>
<dbReference type="InterPro" id="IPR036291">
    <property type="entry name" value="NAD(P)-bd_dom_sf"/>
</dbReference>
<dbReference type="InterPro" id="IPR013549">
    <property type="entry name" value="DUF1731"/>
</dbReference>
<dbReference type="Pfam" id="PF01370">
    <property type="entry name" value="Epimerase"/>
    <property type="match status" value="1"/>
</dbReference>
<evidence type="ECO:0000313" key="4">
    <source>
        <dbReference type="EMBL" id="SDP48463.1"/>
    </source>
</evidence>
<comment type="similarity">
    <text evidence="1">Belongs to the NAD(P)-dependent epimerase/dehydratase family. SDR39U1 subfamily.</text>
</comment>
<sequence>MHIIAAGASGFLGQRLIGKLTADGHRVTQLVRRAPTGANQVTWDPDRGELDAADLQGVDGIVNLCGVGVGDKRWSVAYRDLIRSSRVNPTTLLASRAAQADVPVMLSASGVGYYGPRGNEEIDETAHAGTSFLAGVCVDWERATEAAETAGVRVAHLRTGLVLGKEAGLLPKLALLTKLFAGGRLGSGRQYYPWISATDHIDAMVHLLTTEVSGPVNVCGPAPVTNAEFAKELGRQLHRPTPWMVPKFALQIAVGDFAEEIVNGQRAIPKALLDSGFGFTHPTLTAALQAELG</sequence>
<gene>
    <name evidence="4" type="ORF">SAMN04515671_4443</name>
</gene>
<dbReference type="PANTHER" id="PTHR11092:SF0">
    <property type="entry name" value="EPIMERASE FAMILY PROTEIN SDR39U1"/>
    <property type="match status" value="1"/>
</dbReference>
<dbReference type="Pfam" id="PF08338">
    <property type="entry name" value="DUF1731"/>
    <property type="match status" value="1"/>
</dbReference>
<keyword evidence="5" id="KW-1185">Reference proteome</keyword>
<dbReference type="AlphaFoldDB" id="A0A1H0T337"/>
<feature type="domain" description="DUF1731" evidence="3">
    <location>
        <begin position="245"/>
        <end position="290"/>
    </location>
</feature>
<evidence type="ECO:0000259" key="3">
    <source>
        <dbReference type="Pfam" id="PF08338"/>
    </source>
</evidence>
<evidence type="ECO:0000259" key="2">
    <source>
        <dbReference type="Pfam" id="PF01370"/>
    </source>
</evidence>
<dbReference type="EMBL" id="LT629710">
    <property type="protein sequence ID" value="SDP48463.1"/>
    <property type="molecule type" value="Genomic_DNA"/>
</dbReference>
<dbReference type="RefSeq" id="WP_090480598.1">
    <property type="nucleotide sequence ID" value="NZ_LT629710.1"/>
</dbReference>
<feature type="domain" description="NAD-dependent epimerase/dehydratase" evidence="2">
    <location>
        <begin position="6"/>
        <end position="217"/>
    </location>
</feature>
<dbReference type="InterPro" id="IPR001509">
    <property type="entry name" value="Epimerase_deHydtase"/>
</dbReference>
<dbReference type="SUPFAM" id="SSF51735">
    <property type="entry name" value="NAD(P)-binding Rossmann-fold domains"/>
    <property type="match status" value="1"/>
</dbReference>
<accession>A0A1H0T337</accession>
<name>A0A1H0T337_9ACTN</name>
<proteinExistence type="inferred from homology"/>
<reference evidence="4 5" key="1">
    <citation type="submission" date="2016-10" db="EMBL/GenBank/DDBJ databases">
        <authorList>
            <person name="de Groot N.N."/>
        </authorList>
    </citation>
    <scope>NUCLEOTIDE SEQUENCE [LARGE SCALE GENOMIC DNA]</scope>
    <source>
        <strain evidence="5">P4-7,KCTC 19426,CECT 7604</strain>
    </source>
</reference>
<dbReference type="Proteomes" id="UP000198741">
    <property type="component" value="Chromosome I"/>
</dbReference>